<dbReference type="Pfam" id="PF01976">
    <property type="entry name" value="DUF116"/>
    <property type="match status" value="1"/>
</dbReference>
<dbReference type="PANTHER" id="PTHR43801">
    <property type="entry name" value="NUCLEOTIDE-BINDING PROTEIN-RELATED"/>
    <property type="match status" value="1"/>
</dbReference>
<dbReference type="InterPro" id="IPR002829">
    <property type="entry name" value="DUF116"/>
</dbReference>
<proteinExistence type="predicted"/>
<evidence type="ECO:0000313" key="3">
    <source>
        <dbReference type="Proteomes" id="UP000289166"/>
    </source>
</evidence>
<feature type="transmembrane region" description="Helical" evidence="1">
    <location>
        <begin position="30"/>
        <end position="55"/>
    </location>
</feature>
<dbReference type="AlphaFoldDB" id="A0A4Q0IB88"/>
<gene>
    <name evidence="2" type="ORF">EFD62_02880</name>
</gene>
<reference evidence="3" key="1">
    <citation type="submission" date="2018-11" db="EMBL/GenBank/DDBJ databases">
        <title>Genome sequencing of a novel mesophilic and cellulolytic organism within the genus Hungateiclostridium.</title>
        <authorList>
            <person name="Rettenmaier R."/>
            <person name="Liebl W."/>
            <person name="Zverlov V."/>
        </authorList>
    </citation>
    <scope>NUCLEOTIDE SEQUENCE [LARGE SCALE GENOMIC DNA]</scope>
    <source>
        <strain evidence="3">N2K1</strain>
    </source>
</reference>
<evidence type="ECO:0000313" key="2">
    <source>
        <dbReference type="EMBL" id="RXE60352.1"/>
    </source>
</evidence>
<keyword evidence="1" id="KW-0472">Membrane</keyword>
<dbReference type="OrthoDB" id="9787348at2"/>
<comment type="caution">
    <text evidence="2">The sequence shown here is derived from an EMBL/GenBank/DDBJ whole genome shotgun (WGS) entry which is preliminary data.</text>
</comment>
<dbReference type="PANTHER" id="PTHR43801:SF1">
    <property type="entry name" value="POLYPRENYL SYNTHETASE"/>
    <property type="match status" value="1"/>
</dbReference>
<keyword evidence="1" id="KW-1133">Transmembrane helix</keyword>
<feature type="transmembrane region" description="Helical" evidence="1">
    <location>
        <begin position="67"/>
        <end position="87"/>
    </location>
</feature>
<keyword evidence="3" id="KW-1185">Reference proteome</keyword>
<name>A0A4Q0IB88_9FIRM</name>
<dbReference type="EMBL" id="RLII01000002">
    <property type="protein sequence ID" value="RXE60352.1"/>
    <property type="molecule type" value="Genomic_DNA"/>
</dbReference>
<dbReference type="Proteomes" id="UP000289166">
    <property type="component" value="Unassembled WGS sequence"/>
</dbReference>
<accession>A0A4Q0IB88</accession>
<keyword evidence="1" id="KW-0812">Transmembrane</keyword>
<protein>
    <submittedName>
        <fullName evidence="2">DUF116 domain-containing protein</fullName>
    </submittedName>
</protein>
<dbReference type="PIRSF" id="PIRSF006594">
    <property type="entry name" value="UCP006594"/>
    <property type="match status" value="1"/>
</dbReference>
<evidence type="ECO:0000256" key="1">
    <source>
        <dbReference type="SAM" id="Phobius"/>
    </source>
</evidence>
<organism evidence="2 3">
    <name type="scientific">Acetivibrio mesophilus</name>
    <dbReference type="NCBI Taxonomy" id="2487273"/>
    <lineage>
        <taxon>Bacteria</taxon>
        <taxon>Bacillati</taxon>
        <taxon>Bacillota</taxon>
        <taxon>Clostridia</taxon>
        <taxon>Eubacteriales</taxon>
        <taxon>Oscillospiraceae</taxon>
        <taxon>Acetivibrio</taxon>
    </lineage>
</organism>
<sequence length="238" mass="26780">MGAVLILFVSVLIAFGLLYSYSTINTYNFILLVLILLTIIITFFYFVSSMAIMYVYRRKRAGKLIIYFARFGLKMLFPLVTVLTGLFRANKDAIKKFYVDFNNLLVDTMDKKYSPSEIMILLPHCLQYSECGYKITNDINNCKRCGRCCIGSIADISDEKKIPVYVVTGGTAARNIVSKQRPKIIVSVACERDLTSGIADVGSIPVIGLINDRPHGPCYNTNIDVDVLKKKLENIIKE</sequence>